<evidence type="ECO:0000313" key="11">
    <source>
        <dbReference type="Proteomes" id="UP000092555"/>
    </source>
</evidence>
<comment type="caution">
    <text evidence="10">The sequence shown here is derived from an EMBL/GenBank/DDBJ whole genome shotgun (WGS) entry which is preliminary data.</text>
</comment>
<dbReference type="PANTHER" id="PTHR28184:SF1">
    <property type="entry name" value="LARGE RIBOSOMAL SUBUNIT PROTEIN ML67"/>
    <property type="match status" value="1"/>
</dbReference>
<dbReference type="PANTHER" id="PTHR28184">
    <property type="entry name" value="MITOCHONDRIAL HOMOLOGOUS RECOMBINATION PROTEIN 1"/>
    <property type="match status" value="1"/>
</dbReference>
<dbReference type="OrthoDB" id="5333655at2759"/>
<dbReference type="STRING" id="869754.A0A1A0HIP1"/>
<reference evidence="10 11" key="1">
    <citation type="submission" date="2016-05" db="EMBL/GenBank/DDBJ databases">
        <title>Comparative genomics of biotechnologically important yeasts.</title>
        <authorList>
            <consortium name="DOE Joint Genome Institute"/>
            <person name="Riley R."/>
            <person name="Haridas S."/>
            <person name="Wolfe K.H."/>
            <person name="Lopes M.R."/>
            <person name="Hittinger C.T."/>
            <person name="Goker M."/>
            <person name="Salamov A."/>
            <person name="Wisecaver J."/>
            <person name="Long T.M."/>
            <person name="Aerts A.L."/>
            <person name="Barry K."/>
            <person name="Choi C."/>
            <person name="Clum A."/>
            <person name="Coughlan A.Y."/>
            <person name="Deshpande S."/>
            <person name="Douglass A.P."/>
            <person name="Hanson S.J."/>
            <person name="Klenk H.-P."/>
            <person name="LaButti K."/>
            <person name="Lapidus A."/>
            <person name="Lindquist E."/>
            <person name="Lipzen A."/>
            <person name="Meier-kolthoff J.P."/>
            <person name="Ohm R.A."/>
            <person name="Otillar R.P."/>
            <person name="Pangilinan J."/>
            <person name="Peng Y."/>
            <person name="Rokas A."/>
            <person name="Rosa C.A."/>
            <person name="Scheuner C."/>
            <person name="Sibirny A.A."/>
            <person name="Slot J.C."/>
            <person name="Stielow J.B."/>
            <person name="Sun H."/>
            <person name="Kurtzman C.P."/>
            <person name="Blackwell M."/>
            <person name="Grigoriev I.V."/>
            <person name="Jeffries T.W."/>
        </authorList>
    </citation>
    <scope>NUCLEOTIDE SEQUENCE [LARGE SCALE GENOMIC DNA]</scope>
    <source>
        <strain evidence="10 11">NRRL YB-4993</strain>
    </source>
</reference>
<dbReference type="GeneID" id="30029990"/>
<comment type="subcellular location">
    <subcellularLocation>
        <location evidence="1">Mitochondrion</location>
    </subcellularLocation>
</comment>
<dbReference type="Pfam" id="PF12829">
    <property type="entry name" value="Mhr1"/>
    <property type="match status" value="1"/>
</dbReference>
<gene>
    <name evidence="10" type="ORF">METBIDRAFT_38524</name>
</gene>
<dbReference type="RefSeq" id="XP_018714505.1">
    <property type="nucleotide sequence ID" value="XM_018857014.1"/>
</dbReference>
<evidence type="ECO:0000256" key="7">
    <source>
        <dbReference type="ARBA" id="ARBA00023274"/>
    </source>
</evidence>
<dbReference type="GO" id="GO:0005739">
    <property type="term" value="C:mitochondrion"/>
    <property type="evidence" value="ECO:0007669"/>
    <property type="project" value="UniProtKB-SubCell"/>
</dbReference>
<sequence length="241" mass="27645">MANVKMRAEKKMRQFLMKQIRARKEVGARVAKGPKTAAELRLLGLAPQVFMFKNLFSGQVLYSQVPGYHQNQIDKQFVRPNWENRKPSRRNDLWRVMCVVNFASYDYAVAAYHGLVELRRLRDTQLVKEAKFMRKKNADGNTWFSGQYRPAYTQEAVADLAHVIEEFSLEDTTALWESLWRKGDDKHWDPTLITHDTLPAFNAKHQSVMLDEIREMALAAFADERAAATAGPEAPVDVAMA</sequence>
<keyword evidence="7" id="KW-0687">Ribonucleoprotein</keyword>
<organism evidence="10 11">
    <name type="scientific">Metschnikowia bicuspidata var. bicuspidata NRRL YB-4993</name>
    <dbReference type="NCBI Taxonomy" id="869754"/>
    <lineage>
        <taxon>Eukaryota</taxon>
        <taxon>Fungi</taxon>
        <taxon>Dikarya</taxon>
        <taxon>Ascomycota</taxon>
        <taxon>Saccharomycotina</taxon>
        <taxon>Pichiomycetes</taxon>
        <taxon>Metschnikowiaceae</taxon>
        <taxon>Metschnikowia</taxon>
    </lineage>
</organism>
<evidence type="ECO:0000256" key="4">
    <source>
        <dbReference type="ARBA" id="ARBA00023015"/>
    </source>
</evidence>
<evidence type="ECO:0000256" key="6">
    <source>
        <dbReference type="ARBA" id="ARBA00023163"/>
    </source>
</evidence>
<dbReference type="AlphaFoldDB" id="A0A1A0HIP1"/>
<keyword evidence="5" id="KW-0496">Mitochondrion</keyword>
<evidence type="ECO:0000256" key="8">
    <source>
        <dbReference type="ARBA" id="ARBA00035185"/>
    </source>
</evidence>
<name>A0A1A0HIP1_9ASCO</name>
<evidence type="ECO:0000313" key="10">
    <source>
        <dbReference type="EMBL" id="OBA24024.1"/>
    </source>
</evidence>
<proteinExistence type="inferred from homology"/>
<evidence type="ECO:0000256" key="2">
    <source>
        <dbReference type="ARBA" id="ARBA00010741"/>
    </source>
</evidence>
<evidence type="ECO:0000256" key="1">
    <source>
        <dbReference type="ARBA" id="ARBA00004173"/>
    </source>
</evidence>
<dbReference type="GO" id="GO:0005840">
    <property type="term" value="C:ribosome"/>
    <property type="evidence" value="ECO:0007669"/>
    <property type="project" value="UniProtKB-KW"/>
</dbReference>
<dbReference type="Proteomes" id="UP000092555">
    <property type="component" value="Unassembled WGS sequence"/>
</dbReference>
<dbReference type="GO" id="GO:1990904">
    <property type="term" value="C:ribonucleoprotein complex"/>
    <property type="evidence" value="ECO:0007669"/>
    <property type="project" value="UniProtKB-KW"/>
</dbReference>
<dbReference type="EMBL" id="LXTC01000001">
    <property type="protein sequence ID" value="OBA24024.1"/>
    <property type="molecule type" value="Genomic_DNA"/>
</dbReference>
<evidence type="ECO:0000256" key="3">
    <source>
        <dbReference type="ARBA" id="ARBA00022980"/>
    </source>
</evidence>
<keyword evidence="4" id="KW-0805">Transcription regulation</keyword>
<dbReference type="GO" id="GO:0000150">
    <property type="term" value="F:DNA strand exchange activity"/>
    <property type="evidence" value="ECO:0007669"/>
    <property type="project" value="InterPro"/>
</dbReference>
<comment type="similarity">
    <text evidence="2">Belongs to the mitochondrion-specific ribosomal protein mL67 family.</text>
</comment>
<protein>
    <recommendedName>
        <fullName evidence="8">Large ribosomal subunit protein mL67</fullName>
    </recommendedName>
    <alternativeName>
        <fullName evidence="9">Mitochondrial homologous recombination protein 1</fullName>
    </alternativeName>
</protein>
<dbReference type="GO" id="GO:0003735">
    <property type="term" value="F:structural constituent of ribosome"/>
    <property type="evidence" value="ECO:0007669"/>
    <property type="project" value="TreeGrafter"/>
</dbReference>
<accession>A0A1A0HIP1</accession>
<keyword evidence="11" id="KW-1185">Reference proteome</keyword>
<dbReference type="InterPro" id="IPR024629">
    <property type="entry name" value="Ribosomal_mL67"/>
</dbReference>
<evidence type="ECO:0000256" key="9">
    <source>
        <dbReference type="ARBA" id="ARBA00035511"/>
    </source>
</evidence>
<dbReference type="GO" id="GO:0003697">
    <property type="term" value="F:single-stranded DNA binding"/>
    <property type="evidence" value="ECO:0007669"/>
    <property type="project" value="InterPro"/>
</dbReference>
<evidence type="ECO:0000256" key="5">
    <source>
        <dbReference type="ARBA" id="ARBA00023128"/>
    </source>
</evidence>
<keyword evidence="6" id="KW-0804">Transcription</keyword>
<keyword evidence="3" id="KW-0689">Ribosomal protein</keyword>